<proteinExistence type="predicted"/>
<dbReference type="AlphaFoldDB" id="A0A176RUS5"/>
<gene>
    <name evidence="2" type="ORF">THIOM_004900</name>
</gene>
<keyword evidence="3" id="KW-1185">Reference proteome</keyword>
<reference evidence="2 3" key="1">
    <citation type="submission" date="2016-05" db="EMBL/GenBank/DDBJ databases">
        <title>Single-cell genome of chain-forming Candidatus Thiomargarita nelsonii and comparison to other large sulfur-oxidizing bacteria.</title>
        <authorList>
            <person name="Winkel M."/>
            <person name="Salman V."/>
            <person name="Woyke T."/>
            <person name="Schulz-Vogt H."/>
            <person name="Richter M."/>
            <person name="Flood B."/>
            <person name="Bailey J."/>
            <person name="Amann R."/>
            <person name="Mussmann M."/>
        </authorList>
    </citation>
    <scope>NUCLEOTIDE SEQUENCE [LARGE SCALE GENOMIC DNA]</scope>
    <source>
        <strain evidence="2 3">THI036</strain>
    </source>
</reference>
<dbReference type="InterPro" id="IPR011990">
    <property type="entry name" value="TPR-like_helical_dom_sf"/>
</dbReference>
<sequence length="253" mass="29646">MEETNYYKIIGVYPSDSMEYIEKQAKLKIIGIKAALARKNYKILDVSTDTDDARLKQIVIEKIAEIEQAKEILLNPKTRKEFDVKTYGKSYLKRKRRKRDPKKYEKLKAFLGKKEDVTTAIVYAIGILIAAFIWFIVLPDGSSERLTTTASTVYFNSEVDELNKRADEIRKGRWQGVDAHIKAANLYQQVLSLESHNKHALFWLAYSLFHSKQYKASLRAYDKLLQKYPNHKWGHEYRKEAYNYIQSQNLINH</sequence>
<dbReference type="Gene3D" id="1.25.40.10">
    <property type="entry name" value="Tetratricopeptide repeat domain"/>
    <property type="match status" value="1"/>
</dbReference>
<evidence type="ECO:0000313" key="3">
    <source>
        <dbReference type="Proteomes" id="UP000076962"/>
    </source>
</evidence>
<keyword evidence="1" id="KW-0812">Transmembrane</keyword>
<accession>A0A176RUS5</accession>
<dbReference type="Proteomes" id="UP000076962">
    <property type="component" value="Unassembled WGS sequence"/>
</dbReference>
<dbReference type="SUPFAM" id="SSF48452">
    <property type="entry name" value="TPR-like"/>
    <property type="match status" value="1"/>
</dbReference>
<evidence type="ECO:0000313" key="2">
    <source>
        <dbReference type="EMBL" id="OAD19466.1"/>
    </source>
</evidence>
<name>A0A176RUS5_9GAMM</name>
<organism evidence="2 3">
    <name type="scientific">Candidatus Thiomargarita nelsonii</name>
    <dbReference type="NCBI Taxonomy" id="1003181"/>
    <lineage>
        <taxon>Bacteria</taxon>
        <taxon>Pseudomonadati</taxon>
        <taxon>Pseudomonadota</taxon>
        <taxon>Gammaproteobacteria</taxon>
        <taxon>Thiotrichales</taxon>
        <taxon>Thiotrichaceae</taxon>
        <taxon>Thiomargarita</taxon>
    </lineage>
</organism>
<feature type="transmembrane region" description="Helical" evidence="1">
    <location>
        <begin position="117"/>
        <end position="137"/>
    </location>
</feature>
<evidence type="ECO:0000256" key="1">
    <source>
        <dbReference type="SAM" id="Phobius"/>
    </source>
</evidence>
<dbReference type="EMBL" id="LUTY01002792">
    <property type="protein sequence ID" value="OAD19466.1"/>
    <property type="molecule type" value="Genomic_DNA"/>
</dbReference>
<keyword evidence="1" id="KW-1133">Transmembrane helix</keyword>
<protein>
    <submittedName>
        <fullName evidence="2">Uncharacterized protein</fullName>
    </submittedName>
</protein>
<dbReference type="Pfam" id="PF14559">
    <property type="entry name" value="TPR_19"/>
    <property type="match status" value="1"/>
</dbReference>
<comment type="caution">
    <text evidence="2">The sequence shown here is derived from an EMBL/GenBank/DDBJ whole genome shotgun (WGS) entry which is preliminary data.</text>
</comment>
<keyword evidence="1" id="KW-0472">Membrane</keyword>